<gene>
    <name evidence="1" type="ORF">K435DRAFT_879308</name>
</gene>
<organism evidence="1 2">
    <name type="scientific">Dendrothele bispora (strain CBS 962.96)</name>
    <dbReference type="NCBI Taxonomy" id="1314807"/>
    <lineage>
        <taxon>Eukaryota</taxon>
        <taxon>Fungi</taxon>
        <taxon>Dikarya</taxon>
        <taxon>Basidiomycota</taxon>
        <taxon>Agaricomycotina</taxon>
        <taxon>Agaricomycetes</taxon>
        <taxon>Agaricomycetidae</taxon>
        <taxon>Agaricales</taxon>
        <taxon>Agaricales incertae sedis</taxon>
        <taxon>Dendrothele</taxon>
    </lineage>
</organism>
<evidence type="ECO:0000313" key="2">
    <source>
        <dbReference type="Proteomes" id="UP000297245"/>
    </source>
</evidence>
<dbReference type="AlphaFoldDB" id="A0A4S8KLC6"/>
<dbReference type="Proteomes" id="UP000297245">
    <property type="component" value="Unassembled WGS sequence"/>
</dbReference>
<name>A0A4S8KLC6_DENBC</name>
<evidence type="ECO:0000313" key="1">
    <source>
        <dbReference type="EMBL" id="THU76364.1"/>
    </source>
</evidence>
<protein>
    <submittedName>
        <fullName evidence="1">Uncharacterized protein</fullName>
    </submittedName>
</protein>
<keyword evidence="2" id="KW-1185">Reference proteome</keyword>
<proteinExistence type="predicted"/>
<sequence length="145" mass="15699">MKNTYLHENDDDSDSDISNRQQLQDAIGQLDNAYGLSTAEENQINSYELASVALTLNEIEQDPEQMAAICSYLAAVIPRNPREVAVILQSSLASLEASSLPGLPSHQLVEVTSDDLTPLISICQSHQTVQAATYNGHPPHPPSTT</sequence>
<accession>A0A4S8KLC6</accession>
<reference evidence="1 2" key="1">
    <citation type="journal article" date="2019" name="Nat. Ecol. Evol.">
        <title>Megaphylogeny resolves global patterns of mushroom evolution.</title>
        <authorList>
            <person name="Varga T."/>
            <person name="Krizsan K."/>
            <person name="Foldi C."/>
            <person name="Dima B."/>
            <person name="Sanchez-Garcia M."/>
            <person name="Sanchez-Ramirez S."/>
            <person name="Szollosi G.J."/>
            <person name="Szarkandi J.G."/>
            <person name="Papp V."/>
            <person name="Albert L."/>
            <person name="Andreopoulos W."/>
            <person name="Angelini C."/>
            <person name="Antonin V."/>
            <person name="Barry K.W."/>
            <person name="Bougher N.L."/>
            <person name="Buchanan P."/>
            <person name="Buyck B."/>
            <person name="Bense V."/>
            <person name="Catcheside P."/>
            <person name="Chovatia M."/>
            <person name="Cooper J."/>
            <person name="Damon W."/>
            <person name="Desjardin D."/>
            <person name="Finy P."/>
            <person name="Geml J."/>
            <person name="Haridas S."/>
            <person name="Hughes K."/>
            <person name="Justo A."/>
            <person name="Karasinski D."/>
            <person name="Kautmanova I."/>
            <person name="Kiss B."/>
            <person name="Kocsube S."/>
            <person name="Kotiranta H."/>
            <person name="LaButti K.M."/>
            <person name="Lechner B.E."/>
            <person name="Liimatainen K."/>
            <person name="Lipzen A."/>
            <person name="Lukacs Z."/>
            <person name="Mihaltcheva S."/>
            <person name="Morgado L.N."/>
            <person name="Niskanen T."/>
            <person name="Noordeloos M.E."/>
            <person name="Ohm R.A."/>
            <person name="Ortiz-Santana B."/>
            <person name="Ovrebo C."/>
            <person name="Racz N."/>
            <person name="Riley R."/>
            <person name="Savchenko A."/>
            <person name="Shiryaev A."/>
            <person name="Soop K."/>
            <person name="Spirin V."/>
            <person name="Szebenyi C."/>
            <person name="Tomsovsky M."/>
            <person name="Tulloss R.E."/>
            <person name="Uehling J."/>
            <person name="Grigoriev I.V."/>
            <person name="Vagvolgyi C."/>
            <person name="Papp T."/>
            <person name="Martin F.M."/>
            <person name="Miettinen O."/>
            <person name="Hibbett D.S."/>
            <person name="Nagy L.G."/>
        </authorList>
    </citation>
    <scope>NUCLEOTIDE SEQUENCE [LARGE SCALE GENOMIC DNA]</scope>
    <source>
        <strain evidence="1 2">CBS 962.96</strain>
    </source>
</reference>
<dbReference type="EMBL" id="ML180958">
    <property type="protein sequence ID" value="THU76364.1"/>
    <property type="molecule type" value="Genomic_DNA"/>
</dbReference>